<feature type="binding site" evidence="3">
    <location>
        <begin position="220"/>
        <end position="227"/>
    </location>
    <ligand>
        <name>ATP</name>
        <dbReference type="ChEBI" id="CHEBI:30616"/>
    </ligand>
</feature>
<proteinExistence type="inferred from homology"/>
<name>A0AAP8YRK9_9SPIR</name>
<dbReference type="Pfam" id="PF13245">
    <property type="entry name" value="AAA_19"/>
    <property type="match status" value="1"/>
</dbReference>
<dbReference type="InterPro" id="IPR050534">
    <property type="entry name" value="Coronavir_polyprotein_1ab"/>
</dbReference>
<dbReference type="InterPro" id="IPR003593">
    <property type="entry name" value="AAA+_ATPase"/>
</dbReference>
<keyword evidence="3" id="KW-0413">Isomerase</keyword>
<keyword evidence="1 3" id="KW-0547">Nucleotide-binding</keyword>
<dbReference type="RefSeq" id="WP_025443574.1">
    <property type="nucleotide sequence ID" value="NZ_AP024371.1"/>
</dbReference>
<comment type="catalytic activity">
    <reaction evidence="3">
        <text>ATP + H2O = ADP + phosphate + H(+)</text>
        <dbReference type="Rhea" id="RHEA:13065"/>
        <dbReference type="ChEBI" id="CHEBI:15377"/>
        <dbReference type="ChEBI" id="CHEBI:15378"/>
        <dbReference type="ChEBI" id="CHEBI:30616"/>
        <dbReference type="ChEBI" id="CHEBI:43474"/>
        <dbReference type="ChEBI" id="CHEBI:456216"/>
        <dbReference type="EC" id="5.6.2.3"/>
    </reaction>
</comment>
<dbReference type="GO" id="GO:0000724">
    <property type="term" value="P:double-strand break repair via homologous recombination"/>
    <property type="evidence" value="ECO:0007669"/>
    <property type="project" value="UniProtKB-UniRule"/>
</dbReference>
<dbReference type="GO" id="GO:0017116">
    <property type="term" value="F:single-stranded DNA helicase activity"/>
    <property type="evidence" value="ECO:0007669"/>
    <property type="project" value="TreeGrafter"/>
</dbReference>
<dbReference type="EMBL" id="CP036557">
    <property type="protein sequence ID" value="QBK61792.1"/>
    <property type="molecule type" value="Genomic_DNA"/>
</dbReference>
<dbReference type="Pfam" id="PF13538">
    <property type="entry name" value="UvrD_C_2"/>
    <property type="match status" value="1"/>
</dbReference>
<evidence type="ECO:0000256" key="1">
    <source>
        <dbReference type="ARBA" id="ARBA00022741"/>
    </source>
</evidence>
<evidence type="ECO:0000313" key="6">
    <source>
        <dbReference type="EMBL" id="QBK61792.1"/>
    </source>
</evidence>
<dbReference type="EC" id="5.6.2.3" evidence="3"/>
<evidence type="ECO:0000256" key="2">
    <source>
        <dbReference type="ARBA" id="ARBA00022840"/>
    </source>
</evidence>
<keyword evidence="3" id="KW-0540">Nuclease</keyword>
<protein>
    <recommendedName>
        <fullName evidence="3">RecBCD enzyme subunit RecD</fullName>
        <ecNumber evidence="3">5.6.2.3</ecNumber>
    </recommendedName>
    <alternativeName>
        <fullName evidence="3">DNA 5'-3' helicase subunit RecD</fullName>
    </alternativeName>
    <alternativeName>
        <fullName evidence="3">Exonuclease V subunit RecD</fullName>
        <shortName evidence="3">ExoV subunit RecD</shortName>
    </alternativeName>
    <alternativeName>
        <fullName evidence="3">Helicase/nuclease RecBCD subunit RecD</fullName>
    </alternativeName>
</protein>
<dbReference type="PANTHER" id="PTHR43788:SF6">
    <property type="entry name" value="DNA HELICASE B"/>
    <property type="match status" value="1"/>
</dbReference>
<dbReference type="GeneID" id="75118335"/>
<dbReference type="CDD" id="cd18809">
    <property type="entry name" value="SF1_C_RecD"/>
    <property type="match status" value="1"/>
</dbReference>
<dbReference type="AlphaFoldDB" id="A0AAP8YRK9"/>
<dbReference type="GO" id="GO:0008854">
    <property type="term" value="F:exodeoxyribonuclease V activity"/>
    <property type="evidence" value="ECO:0007669"/>
    <property type="project" value="InterPro"/>
</dbReference>
<evidence type="ECO:0000256" key="3">
    <source>
        <dbReference type="HAMAP-Rule" id="MF_01487"/>
    </source>
</evidence>
<organism evidence="6 8">
    <name type="scientific">Borrelia miyamotoi</name>
    <dbReference type="NCBI Taxonomy" id="47466"/>
    <lineage>
        <taxon>Bacteria</taxon>
        <taxon>Pseudomonadati</taxon>
        <taxon>Spirochaetota</taxon>
        <taxon>Spirochaetia</taxon>
        <taxon>Spirochaetales</taxon>
        <taxon>Borreliaceae</taxon>
        <taxon>Borrelia</taxon>
    </lineage>
</organism>
<reference evidence="8" key="1">
    <citation type="submission" date="2019-03" db="EMBL/GenBank/DDBJ databases">
        <title>Whole genome sequencing of Borrelia miyamotoi strains isolated at the Russian territory.</title>
        <authorList>
            <person name="Kuleshov K.V."/>
            <person name="Platonov A.E."/>
            <person name="Goptar I.A."/>
            <person name="Shipulin G.A."/>
            <person name="Markelov M.L."/>
            <person name="Koetsveld J."/>
            <person name="Kolyasnikova N.M."/>
            <person name="Sarksyan D.S."/>
            <person name="Toporkova M.G."/>
            <person name="Hovius J.W."/>
        </authorList>
    </citation>
    <scope>NUCLEOTIDE SEQUENCE [LARGE SCALE GENOMIC DNA]</scope>
    <source>
        <strain evidence="5 7">Yekat-1</strain>
        <strain evidence="8">Yekat-76</strain>
    </source>
</reference>
<keyword evidence="2 3" id="KW-0067">ATP-binding</keyword>
<dbReference type="GO" id="GO:0043139">
    <property type="term" value="F:5'-3' DNA helicase activity"/>
    <property type="evidence" value="ECO:0007669"/>
    <property type="project" value="UniProtKB-UniRule"/>
</dbReference>
<keyword evidence="3 6" id="KW-0378">Hydrolase</keyword>
<keyword evidence="3" id="KW-0238">DNA-binding</keyword>
<dbReference type="InterPro" id="IPR027417">
    <property type="entry name" value="P-loop_NTPase"/>
</dbReference>
<sequence length="612" mass="70889">MRNYLVLREFLKSNNRNHLAPEIKIYEIIEALNINIGNCYKAYSITKKIQNEKCEELTIFLIFLFNYLSKGHLRANINLLIKDIQKTIECAFLELEEKNQFYQRSINILEEIAKFTKPTKINEMILYLKENNIMKDYNKDEKITTPLILENNIHIYTQKNFREEEELIQKIDQRLKNNKSKISDQRIKNIITNLNTKGLSEEQINSIKKSLKSNFFILSGGPGTGKTTTINYILKAIDIHLNVKQKVALIAPTGKASQKLKSSLKTSFKKIETEYGTIQKLLKTSFISKGNKYDEANFLEFEIIIIDEASMIDASTFLKLLKAIKISTKLIITGDKNQLPSIAGGNVYSSLMKIKEISAENVEILKKNFRSNNEINLLAEAIYKEDANLIDLQLNVNKNIILKDIKKVNIENELLNYRKNLYKDISNFDLNSLKDKEVESIINILLNTVILCSKNFGRFGIKRINEIIKLDLKKIYGNLIGQIILITQNDYKNNLFNGERGILFKEDSKIYALFKREDEKYKKINFNLLNKYELSFATTIHKSQGSEYKHVQIIIEDHPFLTKELLYTAITRAKESIEIISSKDIIKNVSLKTIERDSKILEHIDALNQIDK</sequence>
<dbReference type="CDD" id="cd17933">
    <property type="entry name" value="DEXSc_RecD-like"/>
    <property type="match status" value="1"/>
</dbReference>
<comment type="similarity">
    <text evidence="3">Belongs to the RecD family.</text>
</comment>
<dbReference type="InterPro" id="IPR006344">
    <property type="entry name" value="RecD"/>
</dbReference>
<dbReference type="GO" id="GO:0005524">
    <property type="term" value="F:ATP binding"/>
    <property type="evidence" value="ECO:0007669"/>
    <property type="project" value="UniProtKB-UniRule"/>
</dbReference>
<keyword evidence="3" id="KW-0234">DNA repair</keyword>
<dbReference type="Gene3D" id="2.30.30.940">
    <property type="match status" value="1"/>
</dbReference>
<evidence type="ECO:0000259" key="4">
    <source>
        <dbReference type="SMART" id="SM00382"/>
    </source>
</evidence>
<reference evidence="6" key="2">
    <citation type="submission" date="2022-12" db="EMBL/GenBank/DDBJ databases">
        <title>Whole genome sequencing of Borrelia miyamotoi strains isolated at the Russian territory.</title>
        <authorList>
            <person name="Kuleshov K.V."/>
            <person name="Platonov A.E."/>
            <person name="Goptar I.A."/>
            <person name="Shipulin G.A."/>
            <person name="Markelov M.L."/>
            <person name="Koetsveld J."/>
            <person name="Kolyasnikova N.M."/>
            <person name="Sarksyan D.S."/>
            <person name="Toporkova M.G."/>
            <person name="Hovius J.W."/>
        </authorList>
    </citation>
    <scope>NUCLEOTIDE SEQUENCE</scope>
    <source>
        <strain evidence="6">Yekat-76</strain>
    </source>
</reference>
<evidence type="ECO:0000313" key="7">
    <source>
        <dbReference type="Proteomes" id="UP000230633"/>
    </source>
</evidence>
<comment type="subunit">
    <text evidence="3">Heterotrimer of RecB, RecC and RecD. All subunits contribute to DNA-binding.</text>
</comment>
<dbReference type="HAMAP" id="MF_01487">
    <property type="entry name" value="RecD"/>
    <property type="match status" value="1"/>
</dbReference>
<comment type="miscellaneous">
    <text evidence="3">In the RecBCD complex, RecB has a slow 3'-5' helicase, an exonuclease activity and loads RecA onto ssDNA, RecD has a fast 5'-3' helicase activity, while RecC stimulates the ATPase and processivity of the RecB helicase and contributes to recognition of the Chi site.</text>
</comment>
<dbReference type="InterPro" id="IPR027785">
    <property type="entry name" value="UvrD-like_helicase_C"/>
</dbReference>
<dbReference type="PANTHER" id="PTHR43788">
    <property type="entry name" value="DNA2/NAM7 HELICASE FAMILY MEMBER"/>
    <property type="match status" value="1"/>
</dbReference>
<keyword evidence="3" id="KW-0227">DNA damage</keyword>
<gene>
    <name evidence="3 6" type="primary">recD</name>
    <name evidence="5" type="ORF">CNO13_01110</name>
    <name evidence="6" type="ORF">EZU67_01115</name>
</gene>
<evidence type="ECO:0000313" key="5">
    <source>
        <dbReference type="EMBL" id="ATQ15807.1"/>
    </source>
</evidence>
<dbReference type="Proteomes" id="UP000291995">
    <property type="component" value="Chromosome"/>
</dbReference>
<keyword evidence="7" id="KW-1185">Reference proteome</keyword>
<feature type="domain" description="AAA+ ATPase" evidence="4">
    <location>
        <begin position="212"/>
        <end position="516"/>
    </location>
</feature>
<accession>A0AAP8YRK9</accession>
<dbReference type="Gene3D" id="3.40.50.300">
    <property type="entry name" value="P-loop containing nucleotide triphosphate hydrolases"/>
    <property type="match status" value="2"/>
</dbReference>
<dbReference type="SUPFAM" id="SSF52540">
    <property type="entry name" value="P-loop containing nucleoside triphosphate hydrolases"/>
    <property type="match status" value="1"/>
</dbReference>
<dbReference type="EMBL" id="CP024333">
    <property type="protein sequence ID" value="ATQ15807.1"/>
    <property type="molecule type" value="Genomic_DNA"/>
</dbReference>
<keyword evidence="3" id="KW-0347">Helicase</keyword>
<keyword evidence="3" id="KW-0269">Exonuclease</keyword>
<dbReference type="Proteomes" id="UP000230633">
    <property type="component" value="Chromosome"/>
</dbReference>
<dbReference type="NCBIfam" id="TIGR01447">
    <property type="entry name" value="recD"/>
    <property type="match status" value="1"/>
</dbReference>
<comment type="function">
    <text evidence="3">A helicase/nuclease that prepares dsDNA breaks (DSB) for recombinational DNA repair. Binds to DSBs and unwinds DNA via a highly rapid and processive ATP-dependent bidirectional helicase activity. Unwinds dsDNA until it encounters a Chi (crossover hotspot instigator) sequence from the 3' direction. Cuts ssDNA a few nucleotides 3' to the Chi site. The properties and activities of the enzyme are changed at Chi. The Chi-altered holoenzyme produces a long 3'-ssDNA overhang and facilitates RecA-binding to the ssDNA for homologous DNA recombination and repair. Holoenzyme degrades any linearized DNA that is unable to undergo homologous recombination. In the holoenzyme this subunit has ssDNA-dependent ATPase and 5'-3' helicase activity. When added to pre-assembled RecBC greatly stimulates nuclease activity and augments holoenzyme processivity. Negatively regulates the RecA-loading ability of RecBCD.</text>
</comment>
<dbReference type="GO" id="GO:0003677">
    <property type="term" value="F:DNA binding"/>
    <property type="evidence" value="ECO:0007669"/>
    <property type="project" value="UniProtKB-UniRule"/>
</dbReference>
<dbReference type="GO" id="GO:0009338">
    <property type="term" value="C:exodeoxyribonuclease V complex"/>
    <property type="evidence" value="ECO:0007669"/>
    <property type="project" value="InterPro"/>
</dbReference>
<evidence type="ECO:0000313" key="8">
    <source>
        <dbReference type="Proteomes" id="UP000291995"/>
    </source>
</evidence>
<dbReference type="SMART" id="SM00382">
    <property type="entry name" value="AAA"/>
    <property type="match status" value="1"/>
</dbReference>